<proteinExistence type="predicted"/>
<gene>
    <name evidence="1" type="ORF">MYAM1_001367</name>
</gene>
<sequence>MDEPAPTPMLGMPFDYAEQLKESPRITKLRHGLEGILLSVRRLREGIMSNGRMDDLTIDVYETSVILSILCGDKPQLASSISRLINDVYPNVSGDSLRNAQTGFLSRDIYALFASEICPSALWKEDSGESNSVTDRIALFKGVWLLESICSNRPGYAQEYLARKASLRKHEQSPSGELSMNFCHKVFLAIQRKEPMSLHDIMTVQLTKLTSCSSTMHGGSTILFWLRTMAQRVLPMARAHSCRIIRHAFLRMSVWRELQDILRDEVQAEQITNMVPANNESVRYFESKLLLNEKLQHWTHTQPLSSSPPTVHDMRKHNSLITLMALARQFGKQSWSDAQMFLRNRLVEHQGSFAITLKP</sequence>
<evidence type="ECO:0000313" key="2">
    <source>
        <dbReference type="Proteomes" id="UP001219567"/>
    </source>
</evidence>
<dbReference type="AlphaFoldDB" id="A0AAJ6CIA7"/>
<dbReference type="PANTHER" id="PTHR39398:SF1">
    <property type="entry name" value="CSN8_PSMD8_EIF3K DOMAIN-CONTAINING PROTEIN"/>
    <property type="match status" value="1"/>
</dbReference>
<name>A0AAJ6CIA7_9BASI</name>
<dbReference type="EMBL" id="CP119943">
    <property type="protein sequence ID" value="WFC98636.1"/>
    <property type="molecule type" value="Genomic_DNA"/>
</dbReference>
<reference evidence="1 2" key="1">
    <citation type="submission" date="2023-03" db="EMBL/GenBank/DDBJ databases">
        <title>Mating type loci evolution in Malassezia.</title>
        <authorList>
            <person name="Coelho M.A."/>
        </authorList>
    </citation>
    <scope>NUCLEOTIDE SEQUENCE [LARGE SCALE GENOMIC DNA]</scope>
    <source>
        <strain evidence="1 2">CBS 9725</strain>
    </source>
</reference>
<keyword evidence="2" id="KW-1185">Reference proteome</keyword>
<accession>A0AAJ6CIA7</accession>
<protein>
    <submittedName>
        <fullName evidence="1">Uncharacterized protein</fullName>
    </submittedName>
</protein>
<dbReference type="PANTHER" id="PTHR39398">
    <property type="entry name" value="YALI0F14311P"/>
    <property type="match status" value="1"/>
</dbReference>
<organism evidence="1 2">
    <name type="scientific">Malassezia yamatoensis</name>
    <dbReference type="NCBI Taxonomy" id="253288"/>
    <lineage>
        <taxon>Eukaryota</taxon>
        <taxon>Fungi</taxon>
        <taxon>Dikarya</taxon>
        <taxon>Basidiomycota</taxon>
        <taxon>Ustilaginomycotina</taxon>
        <taxon>Malasseziomycetes</taxon>
        <taxon>Malasseziales</taxon>
        <taxon>Malasseziaceae</taxon>
        <taxon>Malassezia</taxon>
    </lineage>
</organism>
<dbReference type="Proteomes" id="UP001219567">
    <property type="component" value="Chromosome 1"/>
</dbReference>
<evidence type="ECO:0000313" key="1">
    <source>
        <dbReference type="EMBL" id="WFC98636.1"/>
    </source>
</evidence>